<evidence type="ECO:0000256" key="7">
    <source>
        <dbReference type="ARBA" id="ARBA00023204"/>
    </source>
</evidence>
<dbReference type="Gene3D" id="2.130.10.10">
    <property type="entry name" value="YVTN repeat-like/Quinoprotein amine dehydrogenase"/>
    <property type="match status" value="2"/>
</dbReference>
<dbReference type="GO" id="GO:0006281">
    <property type="term" value="P:DNA repair"/>
    <property type="evidence" value="ECO:0007669"/>
    <property type="project" value="UniProtKB-KW"/>
</dbReference>
<keyword evidence="12" id="KW-1185">Reference proteome</keyword>
<dbReference type="AlphaFoldDB" id="A0A3M7S6M2"/>
<dbReference type="InterPro" id="IPR001680">
    <property type="entry name" value="WD40_rpt"/>
</dbReference>
<dbReference type="InterPro" id="IPR015943">
    <property type="entry name" value="WD40/YVTN_repeat-like_dom_sf"/>
</dbReference>
<dbReference type="SUPFAM" id="SSF50978">
    <property type="entry name" value="WD40 repeat-like"/>
    <property type="match status" value="1"/>
</dbReference>
<dbReference type="GO" id="GO:0005634">
    <property type="term" value="C:nucleus"/>
    <property type="evidence" value="ECO:0007669"/>
    <property type="project" value="UniProtKB-SubCell"/>
</dbReference>
<evidence type="ECO:0000256" key="3">
    <source>
        <dbReference type="ARBA" id="ARBA00022574"/>
    </source>
</evidence>
<evidence type="ECO:0000259" key="10">
    <source>
        <dbReference type="Pfam" id="PF24105"/>
    </source>
</evidence>
<dbReference type="GO" id="GO:0006335">
    <property type="term" value="P:DNA replication-dependent chromatin assembly"/>
    <property type="evidence" value="ECO:0007669"/>
    <property type="project" value="InterPro"/>
</dbReference>
<evidence type="ECO:0000313" key="12">
    <source>
        <dbReference type="Proteomes" id="UP000276133"/>
    </source>
</evidence>
<evidence type="ECO:0000256" key="2">
    <source>
        <dbReference type="ARBA" id="ARBA00007306"/>
    </source>
</evidence>
<evidence type="ECO:0000256" key="1">
    <source>
        <dbReference type="ARBA" id="ARBA00004123"/>
    </source>
</evidence>
<keyword evidence="5" id="KW-0227">DNA damage</keyword>
<dbReference type="InterPro" id="IPR019775">
    <property type="entry name" value="WD40_repeat_CS"/>
</dbReference>
<feature type="repeat" description="WD" evidence="9">
    <location>
        <begin position="128"/>
        <end position="169"/>
    </location>
</feature>
<dbReference type="Proteomes" id="UP000276133">
    <property type="component" value="Unassembled WGS sequence"/>
</dbReference>
<dbReference type="InterPro" id="IPR045145">
    <property type="entry name" value="PTHR15271"/>
</dbReference>
<dbReference type="PROSITE" id="PS00678">
    <property type="entry name" value="WD_REPEATS_1"/>
    <property type="match status" value="1"/>
</dbReference>
<evidence type="ECO:0000313" key="11">
    <source>
        <dbReference type="EMBL" id="RNA31412.1"/>
    </source>
</evidence>
<dbReference type="STRING" id="10195.A0A3M7S6M2"/>
<feature type="repeat" description="WD" evidence="9">
    <location>
        <begin position="69"/>
        <end position="110"/>
    </location>
</feature>
<evidence type="ECO:0000256" key="4">
    <source>
        <dbReference type="ARBA" id="ARBA00022737"/>
    </source>
</evidence>
<keyword evidence="7" id="KW-0234">DNA repair</keyword>
<dbReference type="PANTHER" id="PTHR15271">
    <property type="entry name" value="CHROMATIN ASSEMBLY FACTOR 1 SUBUNIT B"/>
    <property type="match status" value="1"/>
</dbReference>
<dbReference type="Pfam" id="PF24105">
    <property type="entry name" value="Beta-prop_CAF1B_HIR1"/>
    <property type="match status" value="1"/>
</dbReference>
<keyword evidence="6" id="KW-0156">Chromatin regulator</keyword>
<protein>
    <submittedName>
        <fullName evidence="11">Chromatin assembly factor 1 subunit B</fullName>
    </submittedName>
</protein>
<accession>A0A3M7S6M2</accession>
<sequence>MKFYTPEISWHERDPIFTCDFHPTIPSKVATAGVSGEIRLWQVLNKSPAATNSKQKHSAEIEISFVSNLKRHTKSVNVVRWNSDGKLLASAGDEQVIFLWNENDIKNQKTLDNEEYENKENWFAFKTFRGHLEDILDLAWSRDSNSLISGSIDNSVIVWNVNTGSKIAILKEPKGFVQGVVFDPLSATYAVLSTDRCLRIYSTTSNKCMHKVNRIQLPKDGELAISTRLFHDDTLKSFFRRMKYSPDGSLLFTPSGCLELDEKCVNVSFIFTRNCYHKPCLYIPHDKPSIAVSVCPFKFELSPKKENEQLIFDIPYRFVFAIATEDSVFLFDTQKLTPFAYITDIHYSNLSDLSWSSDARFLMISSIDGFSTFLIFKENELGKVYVENVDTVETIA</sequence>
<feature type="domain" description="CAF1B/HIR1 beta-propeller" evidence="10">
    <location>
        <begin position="1"/>
        <end position="381"/>
    </location>
</feature>
<name>A0A3M7S6M2_BRAPC</name>
<evidence type="ECO:0000256" key="9">
    <source>
        <dbReference type="PROSITE-ProRule" id="PRU00221"/>
    </source>
</evidence>
<proteinExistence type="inferred from homology"/>
<dbReference type="EMBL" id="REGN01001943">
    <property type="protein sequence ID" value="RNA31412.1"/>
    <property type="molecule type" value="Genomic_DNA"/>
</dbReference>
<dbReference type="OrthoDB" id="71227at2759"/>
<gene>
    <name evidence="11" type="ORF">BpHYR1_021562</name>
</gene>
<dbReference type="GO" id="GO:0033186">
    <property type="term" value="C:CAF-1 complex"/>
    <property type="evidence" value="ECO:0007669"/>
    <property type="project" value="TreeGrafter"/>
</dbReference>
<keyword evidence="8" id="KW-0539">Nucleus</keyword>
<keyword evidence="4" id="KW-0677">Repeat</keyword>
<organism evidence="11 12">
    <name type="scientific">Brachionus plicatilis</name>
    <name type="common">Marine rotifer</name>
    <name type="synonym">Brachionus muelleri</name>
    <dbReference type="NCBI Taxonomy" id="10195"/>
    <lineage>
        <taxon>Eukaryota</taxon>
        <taxon>Metazoa</taxon>
        <taxon>Spiralia</taxon>
        <taxon>Gnathifera</taxon>
        <taxon>Rotifera</taxon>
        <taxon>Eurotatoria</taxon>
        <taxon>Monogononta</taxon>
        <taxon>Pseudotrocha</taxon>
        <taxon>Ploima</taxon>
        <taxon>Brachionidae</taxon>
        <taxon>Brachionus</taxon>
    </lineage>
</organism>
<comment type="caution">
    <text evidence="11">The sequence shown here is derived from an EMBL/GenBank/DDBJ whole genome shotgun (WGS) entry which is preliminary data.</text>
</comment>
<keyword evidence="3 9" id="KW-0853">WD repeat</keyword>
<evidence type="ECO:0000256" key="5">
    <source>
        <dbReference type="ARBA" id="ARBA00022763"/>
    </source>
</evidence>
<reference evidence="11 12" key="1">
    <citation type="journal article" date="2018" name="Sci. Rep.">
        <title>Genomic signatures of local adaptation to the degree of environmental predictability in rotifers.</title>
        <authorList>
            <person name="Franch-Gras L."/>
            <person name="Hahn C."/>
            <person name="Garcia-Roger E.M."/>
            <person name="Carmona M.J."/>
            <person name="Serra M."/>
            <person name="Gomez A."/>
        </authorList>
    </citation>
    <scope>NUCLEOTIDE SEQUENCE [LARGE SCALE GENOMIC DNA]</scope>
    <source>
        <strain evidence="11">HYR1</strain>
    </source>
</reference>
<comment type="subcellular location">
    <subcellularLocation>
        <location evidence="1">Nucleus</location>
    </subcellularLocation>
</comment>
<dbReference type="GO" id="GO:0006334">
    <property type="term" value="P:nucleosome assembly"/>
    <property type="evidence" value="ECO:0007669"/>
    <property type="project" value="TreeGrafter"/>
</dbReference>
<evidence type="ECO:0000256" key="6">
    <source>
        <dbReference type="ARBA" id="ARBA00022853"/>
    </source>
</evidence>
<dbReference type="SMART" id="SM00320">
    <property type="entry name" value="WD40"/>
    <property type="match status" value="5"/>
</dbReference>
<comment type="similarity">
    <text evidence="2">Belongs to the WD repeat HIR1 family.</text>
</comment>
<dbReference type="PANTHER" id="PTHR15271:SF4">
    <property type="entry name" value="CHROMATIN ASSEMBLY FACTOR 1 SUBUNIT B"/>
    <property type="match status" value="1"/>
</dbReference>
<evidence type="ECO:0000256" key="8">
    <source>
        <dbReference type="ARBA" id="ARBA00023242"/>
    </source>
</evidence>
<dbReference type="InterPro" id="IPR055410">
    <property type="entry name" value="Beta-prop_CAF1B_HIR1"/>
</dbReference>
<dbReference type="PROSITE" id="PS50082">
    <property type="entry name" value="WD_REPEATS_2"/>
    <property type="match status" value="2"/>
</dbReference>
<dbReference type="InterPro" id="IPR036322">
    <property type="entry name" value="WD40_repeat_dom_sf"/>
</dbReference>
<dbReference type="PROSITE" id="PS50294">
    <property type="entry name" value="WD_REPEATS_REGION"/>
    <property type="match status" value="2"/>
</dbReference>